<evidence type="ECO:0000313" key="1">
    <source>
        <dbReference type="EMBL" id="KAF9067576.1"/>
    </source>
</evidence>
<keyword evidence="2" id="KW-1185">Reference proteome</keyword>
<reference evidence="1" key="1">
    <citation type="submission" date="2020-11" db="EMBL/GenBank/DDBJ databases">
        <authorList>
            <consortium name="DOE Joint Genome Institute"/>
            <person name="Ahrendt S."/>
            <person name="Riley R."/>
            <person name="Andreopoulos W."/>
            <person name="Labutti K."/>
            <person name="Pangilinan J."/>
            <person name="Ruiz-Duenas F.J."/>
            <person name="Barrasa J.M."/>
            <person name="Sanchez-Garcia M."/>
            <person name="Camarero S."/>
            <person name="Miyauchi S."/>
            <person name="Serrano A."/>
            <person name="Linde D."/>
            <person name="Babiker R."/>
            <person name="Drula E."/>
            <person name="Ayuso-Fernandez I."/>
            <person name="Pacheco R."/>
            <person name="Padilla G."/>
            <person name="Ferreira P."/>
            <person name="Barriuso J."/>
            <person name="Kellner H."/>
            <person name="Castanera R."/>
            <person name="Alfaro M."/>
            <person name="Ramirez L."/>
            <person name="Pisabarro A.G."/>
            <person name="Kuo A."/>
            <person name="Tritt A."/>
            <person name="Lipzen A."/>
            <person name="He G."/>
            <person name="Yan M."/>
            <person name="Ng V."/>
            <person name="Cullen D."/>
            <person name="Martin F."/>
            <person name="Rosso M.-N."/>
            <person name="Henrissat B."/>
            <person name="Hibbett D."/>
            <person name="Martinez A.T."/>
            <person name="Grigoriev I.V."/>
        </authorList>
    </citation>
    <scope>NUCLEOTIDE SEQUENCE</scope>
    <source>
        <strain evidence="1">AH 40177</strain>
    </source>
</reference>
<comment type="caution">
    <text evidence="1">The sequence shown here is derived from an EMBL/GenBank/DDBJ whole genome shotgun (WGS) entry which is preliminary data.</text>
</comment>
<gene>
    <name evidence="1" type="ORF">BDP27DRAFT_1364779</name>
</gene>
<organism evidence="1 2">
    <name type="scientific">Rhodocollybia butyracea</name>
    <dbReference type="NCBI Taxonomy" id="206335"/>
    <lineage>
        <taxon>Eukaryota</taxon>
        <taxon>Fungi</taxon>
        <taxon>Dikarya</taxon>
        <taxon>Basidiomycota</taxon>
        <taxon>Agaricomycotina</taxon>
        <taxon>Agaricomycetes</taxon>
        <taxon>Agaricomycetidae</taxon>
        <taxon>Agaricales</taxon>
        <taxon>Marasmiineae</taxon>
        <taxon>Omphalotaceae</taxon>
        <taxon>Rhodocollybia</taxon>
    </lineage>
</organism>
<dbReference type="Proteomes" id="UP000772434">
    <property type="component" value="Unassembled WGS sequence"/>
</dbReference>
<dbReference type="AlphaFoldDB" id="A0A9P5U640"/>
<name>A0A9P5U640_9AGAR</name>
<dbReference type="EMBL" id="JADNRY010000071">
    <property type="protein sequence ID" value="KAF9067576.1"/>
    <property type="molecule type" value="Genomic_DNA"/>
</dbReference>
<evidence type="ECO:0000313" key="2">
    <source>
        <dbReference type="Proteomes" id="UP000772434"/>
    </source>
</evidence>
<accession>A0A9P5U640</accession>
<proteinExistence type="predicted"/>
<protein>
    <submittedName>
        <fullName evidence="1">Uncharacterized protein</fullName>
    </submittedName>
</protein>
<sequence length="170" mass="19644">MSAPSKEKELMEWKDVLDEYFWGQSEGDKEEIEDQRLYLQYLNKQDEEEQIKKEEEAKRKQDAVAARAVKRAQASSKELDPADAWQWDGKANMARQLDKCLVSGEYIWKGRYKKLGSEGKWVAGMLDQCKATGKYVWAEKGSEILLGPQPRWYRNGPAEEPHICLPPCTT</sequence>